<dbReference type="CDD" id="cd18880">
    <property type="entry name" value="NUDIX_ADPRase"/>
    <property type="match status" value="1"/>
</dbReference>
<dbReference type="InterPro" id="IPR015797">
    <property type="entry name" value="NUDIX_hydrolase-like_dom_sf"/>
</dbReference>
<evidence type="ECO:0000256" key="2">
    <source>
        <dbReference type="ARBA" id="ARBA00022801"/>
    </source>
</evidence>
<dbReference type="Proteomes" id="UP000677918">
    <property type="component" value="Unassembled WGS sequence"/>
</dbReference>
<dbReference type="GO" id="GO:0016787">
    <property type="term" value="F:hydrolase activity"/>
    <property type="evidence" value="ECO:0007669"/>
    <property type="project" value="UniProtKB-KW"/>
</dbReference>
<evidence type="ECO:0000256" key="1">
    <source>
        <dbReference type="ARBA" id="ARBA00001946"/>
    </source>
</evidence>
<organism evidence="4 5">
    <name type="scientific">Xylanibacillus composti</name>
    <dbReference type="NCBI Taxonomy" id="1572762"/>
    <lineage>
        <taxon>Bacteria</taxon>
        <taxon>Bacillati</taxon>
        <taxon>Bacillota</taxon>
        <taxon>Bacilli</taxon>
        <taxon>Bacillales</taxon>
        <taxon>Paenibacillaceae</taxon>
        <taxon>Xylanibacillus</taxon>
    </lineage>
</organism>
<gene>
    <name evidence="4" type="ORF">XYCOK13_24150</name>
</gene>
<dbReference type="EMBL" id="BOVK01000031">
    <property type="protein sequence ID" value="GIQ69591.1"/>
    <property type="molecule type" value="Genomic_DNA"/>
</dbReference>
<dbReference type="AlphaFoldDB" id="A0A8J4M3K2"/>
<dbReference type="Pfam" id="PF00293">
    <property type="entry name" value="NUDIX"/>
    <property type="match status" value="1"/>
</dbReference>
<dbReference type="RefSeq" id="WP_213412389.1">
    <property type="nucleotide sequence ID" value="NZ_BOVK01000031.1"/>
</dbReference>
<evidence type="ECO:0000313" key="4">
    <source>
        <dbReference type="EMBL" id="GIQ69591.1"/>
    </source>
</evidence>
<reference evidence="4" key="1">
    <citation type="submission" date="2021-04" db="EMBL/GenBank/DDBJ databases">
        <title>Draft genome sequence of Xylanibacillus composti strain K13.</title>
        <authorList>
            <person name="Uke A."/>
            <person name="Chhe C."/>
            <person name="Baramee S."/>
            <person name="Kosugi A."/>
        </authorList>
    </citation>
    <scope>NUCLEOTIDE SEQUENCE</scope>
    <source>
        <strain evidence="4">K13</strain>
    </source>
</reference>
<name>A0A8J4M3K2_9BACL</name>
<dbReference type="PANTHER" id="PTHR43046">
    <property type="entry name" value="GDP-MANNOSE MANNOSYL HYDROLASE"/>
    <property type="match status" value="1"/>
</dbReference>
<dbReference type="InterPro" id="IPR000086">
    <property type="entry name" value="NUDIX_hydrolase_dom"/>
</dbReference>
<accession>A0A8J4M3K2</accession>
<feature type="domain" description="Nudix hydrolase" evidence="3">
    <location>
        <begin position="4"/>
        <end position="149"/>
    </location>
</feature>
<dbReference type="PANTHER" id="PTHR43046:SF14">
    <property type="entry name" value="MUTT_NUDIX FAMILY PROTEIN"/>
    <property type="match status" value="1"/>
</dbReference>
<protein>
    <submittedName>
        <fullName evidence="4">ADP-ribose pyrophosphatase</fullName>
    </submittedName>
</protein>
<sequence>MTKPIRNSAKAVIIHNGNVLLTKNQDSTGIFYLFPGGGQEKGEELKDAVVRECMEELGAEVEVGDLLTVREYIGSHHEFARWDADVHQVEFYFSCRLRDPGQSFAHAANPDEKQIGVEWVKLQDLPDMRVFPRALCKELSREKRPPFYLGDIS</sequence>
<evidence type="ECO:0000313" key="5">
    <source>
        <dbReference type="Proteomes" id="UP000677918"/>
    </source>
</evidence>
<comment type="cofactor">
    <cofactor evidence="1">
        <name>Mg(2+)</name>
        <dbReference type="ChEBI" id="CHEBI:18420"/>
    </cofactor>
</comment>
<keyword evidence="5" id="KW-1185">Reference proteome</keyword>
<proteinExistence type="predicted"/>
<evidence type="ECO:0000259" key="3">
    <source>
        <dbReference type="PROSITE" id="PS51462"/>
    </source>
</evidence>
<dbReference type="SUPFAM" id="SSF55811">
    <property type="entry name" value="Nudix"/>
    <property type="match status" value="1"/>
</dbReference>
<keyword evidence="2" id="KW-0378">Hydrolase</keyword>
<comment type="caution">
    <text evidence="4">The sequence shown here is derived from an EMBL/GenBank/DDBJ whole genome shotgun (WGS) entry which is preliminary data.</text>
</comment>
<dbReference type="Gene3D" id="3.90.79.10">
    <property type="entry name" value="Nucleoside Triphosphate Pyrophosphohydrolase"/>
    <property type="match status" value="1"/>
</dbReference>
<dbReference type="PROSITE" id="PS51462">
    <property type="entry name" value="NUDIX"/>
    <property type="match status" value="1"/>
</dbReference>